<evidence type="ECO:0000256" key="5">
    <source>
        <dbReference type="ARBA" id="ARBA00023136"/>
    </source>
</evidence>
<dbReference type="PANTHER" id="PTHR30238">
    <property type="entry name" value="MEMBRANE BOUND PREDICTED REDOX MODULATOR"/>
    <property type="match status" value="1"/>
</dbReference>
<dbReference type="Pfam" id="PF03741">
    <property type="entry name" value="TerC"/>
    <property type="match status" value="1"/>
</dbReference>
<evidence type="ECO:0000256" key="2">
    <source>
        <dbReference type="ARBA" id="ARBA00007511"/>
    </source>
</evidence>
<organism evidence="7 8">
    <name type="scientific">Flavobacterium aciduliphilum</name>
    <dbReference type="NCBI Taxonomy" id="1101402"/>
    <lineage>
        <taxon>Bacteria</taxon>
        <taxon>Pseudomonadati</taxon>
        <taxon>Bacteroidota</taxon>
        <taxon>Flavobacteriia</taxon>
        <taxon>Flavobacteriales</taxon>
        <taxon>Flavobacteriaceae</taxon>
        <taxon>Flavobacterium</taxon>
    </lineage>
</organism>
<keyword evidence="8" id="KW-1185">Reference proteome</keyword>
<accession>A0A328YJS6</accession>
<feature type="transmembrane region" description="Helical" evidence="6">
    <location>
        <begin position="283"/>
        <end position="302"/>
    </location>
</feature>
<dbReference type="InterPro" id="IPR005496">
    <property type="entry name" value="Integral_membrane_TerC"/>
</dbReference>
<evidence type="ECO:0000256" key="4">
    <source>
        <dbReference type="ARBA" id="ARBA00022989"/>
    </source>
</evidence>
<feature type="transmembrane region" description="Helical" evidence="6">
    <location>
        <begin position="129"/>
        <end position="151"/>
    </location>
</feature>
<dbReference type="Proteomes" id="UP000248840">
    <property type="component" value="Unassembled WGS sequence"/>
</dbReference>
<evidence type="ECO:0000313" key="7">
    <source>
        <dbReference type="EMBL" id="RAR70857.1"/>
    </source>
</evidence>
<dbReference type="EMBL" id="QLSZ01000009">
    <property type="protein sequence ID" value="RAR70857.1"/>
    <property type="molecule type" value="Genomic_DNA"/>
</dbReference>
<dbReference type="AlphaFoldDB" id="A0A328YJS6"/>
<evidence type="ECO:0000256" key="6">
    <source>
        <dbReference type="SAM" id="Phobius"/>
    </source>
</evidence>
<keyword evidence="3 6" id="KW-0812">Transmembrane</keyword>
<feature type="transmembrane region" description="Helical" evidence="6">
    <location>
        <begin position="20"/>
        <end position="40"/>
    </location>
</feature>
<evidence type="ECO:0000313" key="8">
    <source>
        <dbReference type="Proteomes" id="UP000248840"/>
    </source>
</evidence>
<sequence>MNFYQYLIKDYLCEKSHIMVVWILFIGAVLLFLALDLGFFNKTPHIISSKEAGIWTSIWVTLSLAFSGVIYWLYQNQFCTNPDALQPETAVLKYISGYLVELSLSADNIFVMAVIFSSFKIAKKYQHRVLFWGIIGAIIFRGLMILFGVVLIHKIHWITYVFGGFLVFTAVKMLFKKEEQEFNPKESFVYKMIGKIIPISHHRDREHFFITENQKTYATTLFVTLLVIEVMDVVFATDSVPAILSITSDPFLVFSSNIFAILGLRSMYFFLANMLDKFHYLEYSLIAILSFVGVKMLLVHFYKFPEWVSLAFIALALTAGVVLSLAYGKESHPSRDEE</sequence>
<feature type="transmembrane region" description="Helical" evidence="6">
    <location>
        <begin position="251"/>
        <end position="271"/>
    </location>
</feature>
<dbReference type="InterPro" id="IPR022369">
    <property type="entry name" value="Integral_membrane_TerC_rswitch"/>
</dbReference>
<comment type="subcellular location">
    <subcellularLocation>
        <location evidence="1">Membrane</location>
        <topology evidence="1">Multi-pass membrane protein</topology>
    </subcellularLocation>
</comment>
<evidence type="ECO:0000256" key="1">
    <source>
        <dbReference type="ARBA" id="ARBA00004141"/>
    </source>
</evidence>
<feature type="transmembrane region" description="Helical" evidence="6">
    <location>
        <begin position="52"/>
        <end position="74"/>
    </location>
</feature>
<gene>
    <name evidence="7" type="ORF">CLV55_109111</name>
</gene>
<evidence type="ECO:0000256" key="3">
    <source>
        <dbReference type="ARBA" id="ARBA00022692"/>
    </source>
</evidence>
<dbReference type="PANTHER" id="PTHR30238:SF0">
    <property type="entry name" value="THYLAKOID MEMBRANE PROTEIN TERC, CHLOROPLASTIC"/>
    <property type="match status" value="1"/>
</dbReference>
<keyword evidence="4 6" id="KW-1133">Transmembrane helix</keyword>
<feature type="transmembrane region" description="Helical" evidence="6">
    <location>
        <begin position="94"/>
        <end position="117"/>
    </location>
</feature>
<keyword evidence="5 6" id="KW-0472">Membrane</keyword>
<feature type="transmembrane region" description="Helical" evidence="6">
    <location>
        <begin position="217"/>
        <end position="236"/>
    </location>
</feature>
<comment type="similarity">
    <text evidence="2">Belongs to the TerC family.</text>
</comment>
<proteinExistence type="inferred from homology"/>
<protein>
    <submittedName>
        <fullName evidence="7">Tellurite resistance protein TerC</fullName>
    </submittedName>
</protein>
<dbReference type="NCBIfam" id="TIGR03718">
    <property type="entry name" value="R_switched_Alx"/>
    <property type="match status" value="1"/>
</dbReference>
<comment type="caution">
    <text evidence="7">The sequence shown here is derived from an EMBL/GenBank/DDBJ whole genome shotgun (WGS) entry which is preliminary data.</text>
</comment>
<dbReference type="GO" id="GO:0016020">
    <property type="term" value="C:membrane"/>
    <property type="evidence" value="ECO:0007669"/>
    <property type="project" value="UniProtKB-SubCell"/>
</dbReference>
<name>A0A328YJS6_9FLAO</name>
<feature type="transmembrane region" description="Helical" evidence="6">
    <location>
        <begin position="157"/>
        <end position="175"/>
    </location>
</feature>
<reference evidence="7 8" key="1">
    <citation type="submission" date="2018-06" db="EMBL/GenBank/DDBJ databases">
        <title>Genomic Encyclopedia of Archaeal and Bacterial Type Strains, Phase II (KMG-II): from individual species to whole genera.</title>
        <authorList>
            <person name="Goeker M."/>
        </authorList>
    </citation>
    <scope>NUCLEOTIDE SEQUENCE [LARGE SCALE GENOMIC DNA]</scope>
    <source>
        <strain evidence="7 8">DSM 25663</strain>
    </source>
</reference>
<feature type="transmembrane region" description="Helical" evidence="6">
    <location>
        <begin position="308"/>
        <end position="328"/>
    </location>
</feature>